<feature type="chain" id="PRO_5038645180" description="Peptidase inhibitor family I36" evidence="1">
    <location>
        <begin position="24"/>
        <end position="149"/>
    </location>
</feature>
<comment type="caution">
    <text evidence="2">The sequence shown here is derived from an EMBL/GenBank/DDBJ whole genome shotgun (WGS) entry which is preliminary data.</text>
</comment>
<dbReference type="RefSeq" id="WP_184923487.1">
    <property type="nucleotide sequence ID" value="NZ_JACHJR010000001.1"/>
</dbReference>
<evidence type="ECO:0000313" key="3">
    <source>
        <dbReference type="Proteomes" id="UP000573327"/>
    </source>
</evidence>
<keyword evidence="3" id="KW-1185">Reference proteome</keyword>
<evidence type="ECO:0000256" key="1">
    <source>
        <dbReference type="SAM" id="SignalP"/>
    </source>
</evidence>
<dbReference type="AlphaFoldDB" id="A0A7W7WLI5"/>
<dbReference type="Pfam" id="PF03995">
    <property type="entry name" value="Inhibitor_I36"/>
    <property type="match status" value="1"/>
</dbReference>
<gene>
    <name evidence="2" type="ORF">F4556_007031</name>
</gene>
<accession>A0A7W7WLI5</accession>
<evidence type="ECO:0000313" key="2">
    <source>
        <dbReference type="EMBL" id="MBB4951496.1"/>
    </source>
</evidence>
<proteinExistence type="predicted"/>
<name>A0A7W7WLI5_9ACTN</name>
<keyword evidence="1" id="KW-0732">Signal</keyword>
<reference evidence="2 3" key="1">
    <citation type="submission" date="2020-08" db="EMBL/GenBank/DDBJ databases">
        <title>Sequencing the genomes of 1000 actinobacteria strains.</title>
        <authorList>
            <person name="Klenk H.-P."/>
        </authorList>
    </citation>
    <scope>NUCLEOTIDE SEQUENCE [LARGE SCALE GENOMIC DNA]</scope>
    <source>
        <strain evidence="2 3">DSM 44786</strain>
    </source>
</reference>
<protein>
    <recommendedName>
        <fullName evidence="4">Peptidase inhibitor family I36</fullName>
    </recommendedName>
</protein>
<dbReference type="EMBL" id="JACHJR010000001">
    <property type="protein sequence ID" value="MBB4951496.1"/>
    <property type="molecule type" value="Genomic_DNA"/>
</dbReference>
<sequence>MRLRNLAAAALLAAAATATGVGAGTASADSDCPTEYACMYSDAGYEGFKRVDFYSQKSWRNVTYDGTGIPLYRGDGVPTNVSSMQNRDTAKYVAVYYNSNQTGPCFSIASFAGVYDFSWIGLSNGLAANDNMNSYLFTYKSCGTVYTDW</sequence>
<feature type="signal peptide" evidence="1">
    <location>
        <begin position="1"/>
        <end position="23"/>
    </location>
</feature>
<evidence type="ECO:0008006" key="4">
    <source>
        <dbReference type="Google" id="ProtNLM"/>
    </source>
</evidence>
<organism evidence="2 3">
    <name type="scientific">Kitasatospora gansuensis</name>
    <dbReference type="NCBI Taxonomy" id="258050"/>
    <lineage>
        <taxon>Bacteria</taxon>
        <taxon>Bacillati</taxon>
        <taxon>Actinomycetota</taxon>
        <taxon>Actinomycetes</taxon>
        <taxon>Kitasatosporales</taxon>
        <taxon>Streptomycetaceae</taxon>
        <taxon>Kitasatospora</taxon>
    </lineage>
</organism>
<dbReference type="Proteomes" id="UP000573327">
    <property type="component" value="Unassembled WGS sequence"/>
</dbReference>